<dbReference type="AlphaFoldDB" id="A0A919X4N1"/>
<dbReference type="InterPro" id="IPR025555">
    <property type="entry name" value="YppG"/>
</dbReference>
<evidence type="ECO:0000313" key="3">
    <source>
        <dbReference type="Proteomes" id="UP000676917"/>
    </source>
</evidence>
<dbReference type="Pfam" id="PF14179">
    <property type="entry name" value="YppG"/>
    <property type="match status" value="1"/>
</dbReference>
<reference evidence="2" key="1">
    <citation type="submission" date="2021-03" db="EMBL/GenBank/DDBJ databases">
        <title>Antimicrobial resistance genes in bacteria isolated from Japanese honey, and their potential for conferring macrolide and lincosamide resistance in the American foulbrood pathogen Paenibacillus larvae.</title>
        <authorList>
            <person name="Okamoto M."/>
            <person name="Kumagai M."/>
            <person name="Kanamori H."/>
            <person name="Takamatsu D."/>
        </authorList>
    </citation>
    <scope>NUCLEOTIDE SEQUENCE</scope>
    <source>
        <strain evidence="2">J43TS3</strain>
    </source>
</reference>
<evidence type="ECO:0000256" key="1">
    <source>
        <dbReference type="SAM" id="MobiDB-lite"/>
    </source>
</evidence>
<evidence type="ECO:0000313" key="2">
    <source>
        <dbReference type="EMBL" id="GIO25802.1"/>
    </source>
</evidence>
<proteinExistence type="predicted"/>
<sequence>MLPIVPGRRPMPPSRPRFVPRNEQRRQPNTTSNVLAMFRDNDGNLDLTKVHTTVKQINDIYSQISPMVSRFIKR</sequence>
<keyword evidence="3" id="KW-1185">Reference proteome</keyword>
<dbReference type="RefSeq" id="WP_212919319.1">
    <property type="nucleotide sequence ID" value="NZ_BORP01000001.1"/>
</dbReference>
<comment type="caution">
    <text evidence="2">The sequence shown here is derived from an EMBL/GenBank/DDBJ whole genome shotgun (WGS) entry which is preliminary data.</text>
</comment>
<dbReference type="EMBL" id="BORP01000001">
    <property type="protein sequence ID" value="GIO25802.1"/>
    <property type="molecule type" value="Genomic_DNA"/>
</dbReference>
<name>A0A919X4N1_9BACI</name>
<organism evidence="2 3">
    <name type="scientific">Ornithinibacillus bavariensis</name>
    <dbReference type="NCBI Taxonomy" id="545502"/>
    <lineage>
        <taxon>Bacteria</taxon>
        <taxon>Bacillati</taxon>
        <taxon>Bacillota</taxon>
        <taxon>Bacilli</taxon>
        <taxon>Bacillales</taxon>
        <taxon>Bacillaceae</taxon>
        <taxon>Ornithinibacillus</taxon>
    </lineage>
</organism>
<feature type="region of interest" description="Disordered" evidence="1">
    <location>
        <begin position="1"/>
        <end position="31"/>
    </location>
</feature>
<evidence type="ECO:0008006" key="4">
    <source>
        <dbReference type="Google" id="ProtNLM"/>
    </source>
</evidence>
<gene>
    <name evidence="2" type="ORF">J43TS3_04130</name>
</gene>
<accession>A0A919X4N1</accession>
<protein>
    <recommendedName>
        <fullName evidence="4">YppG-like protein</fullName>
    </recommendedName>
</protein>
<dbReference type="Proteomes" id="UP000676917">
    <property type="component" value="Unassembled WGS sequence"/>
</dbReference>